<evidence type="ECO:0000313" key="2">
    <source>
        <dbReference type="EMBL" id="SDH30890.1"/>
    </source>
</evidence>
<gene>
    <name evidence="2" type="ORF">SAMN05421844_1081</name>
</gene>
<dbReference type="Proteomes" id="UP000199468">
    <property type="component" value="Unassembled WGS sequence"/>
</dbReference>
<feature type="region of interest" description="Disordered" evidence="1">
    <location>
        <begin position="1"/>
        <end position="91"/>
    </location>
</feature>
<comment type="caution">
    <text evidence="2">The sequence shown here is derived from an EMBL/GenBank/DDBJ whole genome shotgun (WGS) entry which is preliminary data.</text>
</comment>
<dbReference type="RefSeq" id="WP_091860821.1">
    <property type="nucleotide sequence ID" value="NZ_FNBZ01000008.1"/>
</dbReference>
<evidence type="ECO:0000256" key="1">
    <source>
        <dbReference type="SAM" id="MobiDB-lite"/>
    </source>
</evidence>
<name>A0ABY0P541_9HYPH</name>
<dbReference type="EMBL" id="FNBZ01000008">
    <property type="protein sequence ID" value="SDH30890.1"/>
    <property type="molecule type" value="Genomic_DNA"/>
</dbReference>
<evidence type="ECO:0000313" key="3">
    <source>
        <dbReference type="Proteomes" id="UP000199468"/>
    </source>
</evidence>
<keyword evidence="3" id="KW-1185">Reference proteome</keyword>
<organism evidence="2 3">
    <name type="scientific">Bosea robiniae</name>
    <dbReference type="NCBI Taxonomy" id="1036780"/>
    <lineage>
        <taxon>Bacteria</taxon>
        <taxon>Pseudomonadati</taxon>
        <taxon>Pseudomonadota</taxon>
        <taxon>Alphaproteobacteria</taxon>
        <taxon>Hyphomicrobiales</taxon>
        <taxon>Boseaceae</taxon>
        <taxon>Bosea</taxon>
    </lineage>
</organism>
<reference evidence="2 3" key="1">
    <citation type="submission" date="2016-10" db="EMBL/GenBank/DDBJ databases">
        <authorList>
            <person name="Varghese N."/>
            <person name="Submissions S."/>
        </authorList>
    </citation>
    <scope>NUCLEOTIDE SEQUENCE [LARGE SCALE GENOMIC DNA]</scope>
    <source>
        <strain evidence="2 3">DSM 26672</strain>
    </source>
</reference>
<accession>A0ABY0P541</accession>
<proteinExistence type="predicted"/>
<sequence length="91" mass="9627">MNKVPNKVTDAPAAYNTARSPGQPGEENENRAGPNPRSTHPTGPHAPYDADDPEGFAAEKHHSEVGGGQQTEAQERKPSGTITIVDLDKQG</sequence>
<protein>
    <submittedName>
        <fullName evidence="2">Uncharacterized protein</fullName>
    </submittedName>
</protein>